<name>A0A1E5T5A9_9BACT</name>
<keyword evidence="3" id="KW-1185">Reference proteome</keyword>
<accession>A0A1E5T5A9</accession>
<reference evidence="2 3" key="1">
    <citation type="submission" date="2016-08" db="EMBL/GenBank/DDBJ databases">
        <title>Draft genome of Fabibacter sp. strain SK-8.</title>
        <authorList>
            <person name="Wong S.-K."/>
            <person name="Hamasaki K."/>
            <person name="Yoshizawa S."/>
        </authorList>
    </citation>
    <scope>NUCLEOTIDE SEQUENCE [LARGE SCALE GENOMIC DNA]</scope>
    <source>
        <strain evidence="2 3">SK-8</strain>
    </source>
</reference>
<evidence type="ECO:0000313" key="2">
    <source>
        <dbReference type="EMBL" id="OEK06526.1"/>
    </source>
</evidence>
<dbReference type="EMBL" id="MDGQ01000003">
    <property type="protein sequence ID" value="OEK06526.1"/>
    <property type="molecule type" value="Genomic_DNA"/>
</dbReference>
<proteinExistence type="predicted"/>
<feature type="chain" id="PRO_5009185987" description="DUF306 domain-containing protein" evidence="1">
    <location>
        <begin position="22"/>
        <end position="167"/>
    </location>
</feature>
<gene>
    <name evidence="2" type="ORF">BFP71_02320</name>
</gene>
<evidence type="ECO:0000256" key="1">
    <source>
        <dbReference type="SAM" id="SignalP"/>
    </source>
</evidence>
<evidence type="ECO:0008006" key="4">
    <source>
        <dbReference type="Google" id="ProtNLM"/>
    </source>
</evidence>
<dbReference type="PROSITE" id="PS51257">
    <property type="entry name" value="PROKAR_LIPOPROTEIN"/>
    <property type="match status" value="1"/>
</dbReference>
<keyword evidence="1" id="KW-0732">Signal</keyword>
<protein>
    <recommendedName>
        <fullName evidence="4">DUF306 domain-containing protein</fullName>
    </recommendedName>
</protein>
<organism evidence="2 3">
    <name type="scientific">Roseivirga misakiensis</name>
    <dbReference type="NCBI Taxonomy" id="1563681"/>
    <lineage>
        <taxon>Bacteria</taxon>
        <taxon>Pseudomonadati</taxon>
        <taxon>Bacteroidota</taxon>
        <taxon>Cytophagia</taxon>
        <taxon>Cytophagales</taxon>
        <taxon>Roseivirgaceae</taxon>
        <taxon>Roseivirga</taxon>
    </lineage>
</organism>
<dbReference type="Proteomes" id="UP000095552">
    <property type="component" value="Unassembled WGS sequence"/>
</dbReference>
<dbReference type="RefSeq" id="WP_069833838.1">
    <property type="nucleotide sequence ID" value="NZ_MDGQ01000003.1"/>
</dbReference>
<dbReference type="OrthoDB" id="799390at2"/>
<comment type="caution">
    <text evidence="2">The sequence shown here is derived from an EMBL/GenBank/DDBJ whole genome shotgun (WGS) entry which is preliminary data.</text>
</comment>
<dbReference type="STRING" id="1563681.BFP71_02320"/>
<evidence type="ECO:0000313" key="3">
    <source>
        <dbReference type="Proteomes" id="UP000095552"/>
    </source>
</evidence>
<feature type="signal peptide" evidence="1">
    <location>
        <begin position="1"/>
        <end position="21"/>
    </location>
</feature>
<sequence length="167" mass="18285">MKTLRSTAKLISFLATISILGACSLVDLENPPAAPEVESPIGIPQSEAELMTALTNDDNREWRAVTFSLEGVGVQQCRRDDMLVFFNDGTYRYDGGETLCGGADDQRIKTGIWTIDFDNLQLVFDAGTSIEAIATVSGLSENRIELLGQVDIFGQLLDIRGIYEFAE</sequence>
<dbReference type="AlphaFoldDB" id="A0A1E5T5A9"/>